<proteinExistence type="predicted"/>
<dbReference type="RefSeq" id="WP_181043437.1">
    <property type="nucleotide sequence ID" value="NZ_CP154825.1"/>
</dbReference>
<feature type="compositionally biased region" description="Polar residues" evidence="1">
    <location>
        <begin position="35"/>
        <end position="48"/>
    </location>
</feature>
<evidence type="ECO:0000313" key="3">
    <source>
        <dbReference type="Proteomes" id="UP000239203"/>
    </source>
</evidence>
<feature type="region of interest" description="Disordered" evidence="1">
    <location>
        <begin position="16"/>
        <end position="56"/>
    </location>
</feature>
<reference evidence="2 3" key="1">
    <citation type="submission" date="2018-02" db="EMBL/GenBank/DDBJ databases">
        <title>Genomic Encyclopedia of Archaeal and Bacterial Type Strains, Phase II (KMG-II): from individual species to whole genera.</title>
        <authorList>
            <person name="Goeker M."/>
        </authorList>
    </citation>
    <scope>NUCLEOTIDE SEQUENCE [LARGE SCALE GENOMIC DNA]</scope>
    <source>
        <strain evidence="2 3">YU 961-1</strain>
    </source>
</reference>
<dbReference type="EMBL" id="PTIX01000005">
    <property type="protein sequence ID" value="PPK68337.1"/>
    <property type="molecule type" value="Genomic_DNA"/>
</dbReference>
<sequence length="56" mass="6139">MSELDRWTGVANPRRTRLVNIRTEQQEGAGEHTGLTASVANGTDQAENQPPRHQVG</sequence>
<evidence type="ECO:0000256" key="1">
    <source>
        <dbReference type="SAM" id="MobiDB-lite"/>
    </source>
</evidence>
<evidence type="ECO:0000313" key="2">
    <source>
        <dbReference type="EMBL" id="PPK68337.1"/>
    </source>
</evidence>
<accession>A0A2S6GT38</accession>
<keyword evidence="3" id="KW-1185">Reference proteome</keyword>
<comment type="caution">
    <text evidence="2">The sequence shown here is derived from an EMBL/GenBank/DDBJ whole genome shotgun (WGS) entry which is preliminary data.</text>
</comment>
<name>A0A2S6GT38_9PSEU</name>
<gene>
    <name evidence="2" type="ORF">CLV40_10560</name>
</gene>
<protein>
    <submittedName>
        <fullName evidence="2">Uncharacterized protein</fullName>
    </submittedName>
</protein>
<dbReference type="AlphaFoldDB" id="A0A2S6GT38"/>
<organism evidence="2 3">
    <name type="scientific">Actinokineospora auranticolor</name>
    <dbReference type="NCBI Taxonomy" id="155976"/>
    <lineage>
        <taxon>Bacteria</taxon>
        <taxon>Bacillati</taxon>
        <taxon>Actinomycetota</taxon>
        <taxon>Actinomycetes</taxon>
        <taxon>Pseudonocardiales</taxon>
        <taxon>Pseudonocardiaceae</taxon>
        <taxon>Actinokineospora</taxon>
    </lineage>
</organism>
<dbReference type="Proteomes" id="UP000239203">
    <property type="component" value="Unassembled WGS sequence"/>
</dbReference>